<dbReference type="InterPro" id="IPR011979">
    <property type="entry name" value="Antitox_Xre"/>
</dbReference>
<dbReference type="InterPro" id="IPR046847">
    <property type="entry name" value="Xre-like_HTH"/>
</dbReference>
<dbReference type="InterPro" id="IPR024467">
    <property type="entry name" value="Xre/MbcA/ParS-like_toxin-bd"/>
</dbReference>
<protein>
    <submittedName>
        <fullName evidence="3">Uncharacterized protein</fullName>
    </submittedName>
</protein>
<dbReference type="KEGG" id="uru:DSM104443_02869"/>
<evidence type="ECO:0000259" key="1">
    <source>
        <dbReference type="Pfam" id="PF09722"/>
    </source>
</evidence>
<dbReference type="AlphaFoldDB" id="A0A6M4GX07"/>
<keyword evidence="4" id="KW-1185">Reference proteome</keyword>
<organism evidence="3 4">
    <name type="scientific">Usitatibacter rugosus</name>
    <dbReference type="NCBI Taxonomy" id="2732067"/>
    <lineage>
        <taxon>Bacteria</taxon>
        <taxon>Pseudomonadati</taxon>
        <taxon>Pseudomonadota</taxon>
        <taxon>Betaproteobacteria</taxon>
        <taxon>Nitrosomonadales</taxon>
        <taxon>Usitatibacteraceae</taxon>
        <taxon>Usitatibacter</taxon>
    </lineage>
</organism>
<dbReference type="RefSeq" id="WP_171093407.1">
    <property type="nucleotide sequence ID" value="NZ_CP053069.1"/>
</dbReference>
<evidence type="ECO:0000313" key="3">
    <source>
        <dbReference type="EMBL" id="QJR11786.1"/>
    </source>
</evidence>
<feature type="domain" description="Antitoxin Xre/MbcA/ParS-like toxin-binding" evidence="1">
    <location>
        <begin position="91"/>
        <end position="140"/>
    </location>
</feature>
<dbReference type="NCBIfam" id="TIGR02293">
    <property type="entry name" value="TAS_TIGR02293"/>
    <property type="match status" value="1"/>
</dbReference>
<name>A0A6M4GX07_9PROT</name>
<sequence>MAHALSHVLGGPETFGSRAPRSASDWHGLIQSGVPSRAAFLLKDHLGLRNDELAKLLGLSARSLTRLSASRTLDPVTGDRLYRLARIYALASDVLEDEAAAVRWLRSPQRALGEVKPLDLAATDAGAREVEQLLGRLEHGVFT</sequence>
<dbReference type="Pfam" id="PF09722">
    <property type="entry name" value="Xre_MbcA_ParS_C"/>
    <property type="match status" value="1"/>
</dbReference>
<feature type="domain" description="Antitoxin Xre-like helix-turn-helix" evidence="2">
    <location>
        <begin position="25"/>
        <end position="86"/>
    </location>
</feature>
<gene>
    <name evidence="3" type="ORF">DSM104443_02869</name>
</gene>
<dbReference type="Pfam" id="PF20432">
    <property type="entry name" value="Xre-like-HTH"/>
    <property type="match status" value="1"/>
</dbReference>
<dbReference type="Proteomes" id="UP000501534">
    <property type="component" value="Chromosome"/>
</dbReference>
<accession>A0A6M4GX07</accession>
<reference evidence="3 4" key="1">
    <citation type="submission" date="2020-04" db="EMBL/GenBank/DDBJ databases">
        <title>Usitatibacter rugosus gen. nov., sp. nov. and Usitatibacter palustris sp. nov., novel members of Usitatibacteraceae fam. nov. within the order Nitrosomonadales isolated from soil.</title>
        <authorList>
            <person name="Huber K.J."/>
            <person name="Neumann-Schaal M."/>
            <person name="Geppert A."/>
            <person name="Luckner M."/>
            <person name="Wanner G."/>
            <person name="Overmann J."/>
        </authorList>
    </citation>
    <scope>NUCLEOTIDE SEQUENCE [LARGE SCALE GENOMIC DNA]</scope>
    <source>
        <strain evidence="3 4">0125_3</strain>
    </source>
</reference>
<dbReference type="EMBL" id="CP053069">
    <property type="protein sequence ID" value="QJR11786.1"/>
    <property type="molecule type" value="Genomic_DNA"/>
</dbReference>
<evidence type="ECO:0000313" key="4">
    <source>
        <dbReference type="Proteomes" id="UP000501534"/>
    </source>
</evidence>
<evidence type="ECO:0000259" key="2">
    <source>
        <dbReference type="Pfam" id="PF20432"/>
    </source>
</evidence>
<proteinExistence type="predicted"/>
<dbReference type="GO" id="GO:0003677">
    <property type="term" value="F:DNA binding"/>
    <property type="evidence" value="ECO:0007669"/>
    <property type="project" value="InterPro"/>
</dbReference>